<dbReference type="SUPFAM" id="SSF53244">
    <property type="entry name" value="MurD-like peptide ligases, peptide-binding domain"/>
    <property type="match status" value="1"/>
</dbReference>
<dbReference type="InterPro" id="IPR036615">
    <property type="entry name" value="Mur_ligase_C_dom_sf"/>
</dbReference>
<dbReference type="InterPro" id="IPR036565">
    <property type="entry name" value="Mur-like_cat_sf"/>
</dbReference>
<dbReference type="InterPro" id="IPR001645">
    <property type="entry name" value="Folylpolyglutamate_synth"/>
</dbReference>
<evidence type="ECO:0000256" key="2">
    <source>
        <dbReference type="ARBA" id="ARBA00008276"/>
    </source>
</evidence>
<dbReference type="Gene3D" id="3.40.1190.10">
    <property type="entry name" value="Mur-like, catalytic domain"/>
    <property type="match status" value="1"/>
</dbReference>
<keyword evidence="3" id="KW-0813">Transport</keyword>
<evidence type="ECO:0000256" key="3">
    <source>
        <dbReference type="ARBA" id="ARBA00022448"/>
    </source>
</evidence>
<dbReference type="PANTHER" id="PTHR11136">
    <property type="entry name" value="FOLYLPOLYGLUTAMATE SYNTHASE-RELATED"/>
    <property type="match status" value="1"/>
</dbReference>
<keyword evidence="5 12" id="KW-0812">Transmembrane</keyword>
<comment type="subcellular location">
    <subcellularLocation>
        <location evidence="1">Membrane</location>
        <topology evidence="1">Multi-pass membrane protein</topology>
    </subcellularLocation>
</comment>
<gene>
    <name evidence="14" type="primary">A09p061400.1_BraROA</name>
    <name evidence="14" type="ORF">IGI04_037648</name>
</gene>
<evidence type="ECO:0000256" key="12">
    <source>
        <dbReference type="PROSITE-ProRule" id="PRU00282"/>
    </source>
</evidence>
<comment type="caution">
    <text evidence="14">The sequence shown here is derived from an EMBL/GenBank/DDBJ whole genome shotgun (WGS) entry which is preliminary data.</text>
</comment>
<evidence type="ECO:0000256" key="1">
    <source>
        <dbReference type="ARBA" id="ARBA00004141"/>
    </source>
</evidence>
<proteinExistence type="inferred from homology"/>
<keyword evidence="9" id="KW-0067">ATP-binding</keyword>
<reference evidence="14 15" key="1">
    <citation type="submission" date="2021-03" db="EMBL/GenBank/DDBJ databases">
        <authorList>
            <person name="King G.J."/>
            <person name="Bancroft I."/>
            <person name="Baten A."/>
            <person name="Bloomfield J."/>
            <person name="Borpatragohain P."/>
            <person name="He Z."/>
            <person name="Irish N."/>
            <person name="Irwin J."/>
            <person name="Liu K."/>
            <person name="Mauleon R.P."/>
            <person name="Moore J."/>
            <person name="Morris R."/>
            <person name="Ostergaard L."/>
            <person name="Wang B."/>
            <person name="Wells R."/>
        </authorList>
    </citation>
    <scope>NUCLEOTIDE SEQUENCE [LARGE SCALE GENOMIC DNA]</scope>
    <source>
        <strain evidence="14">R-o-18</strain>
        <tissue evidence="14">Leaf</tissue>
    </source>
</reference>
<dbReference type="SUPFAM" id="SSF53623">
    <property type="entry name" value="MurD-like peptide ligases, catalytic domain"/>
    <property type="match status" value="1"/>
</dbReference>
<protein>
    <recommendedName>
        <fullName evidence="13">Mur ligase central domain-containing protein</fullName>
    </recommendedName>
</protein>
<keyword evidence="8" id="KW-0547">Nucleotide-binding</keyword>
<evidence type="ECO:0000256" key="4">
    <source>
        <dbReference type="ARBA" id="ARBA00022598"/>
    </source>
</evidence>
<evidence type="ECO:0000256" key="9">
    <source>
        <dbReference type="ARBA" id="ARBA00022840"/>
    </source>
</evidence>
<keyword evidence="11 12" id="KW-0472">Membrane</keyword>
<evidence type="ECO:0000256" key="10">
    <source>
        <dbReference type="ARBA" id="ARBA00022842"/>
    </source>
</evidence>
<dbReference type="PROSITE" id="PS50920">
    <property type="entry name" value="SOLCAR"/>
    <property type="match status" value="3"/>
</dbReference>
<evidence type="ECO:0000313" key="15">
    <source>
        <dbReference type="Proteomes" id="UP000823674"/>
    </source>
</evidence>
<dbReference type="Gene3D" id="3.90.190.20">
    <property type="entry name" value="Mur ligase, C-terminal domain"/>
    <property type="match status" value="1"/>
</dbReference>
<feature type="repeat" description="Solcar" evidence="12">
    <location>
        <begin position="686"/>
        <end position="776"/>
    </location>
</feature>
<dbReference type="InterPro" id="IPR013221">
    <property type="entry name" value="Mur_ligase_cen"/>
</dbReference>
<evidence type="ECO:0000259" key="13">
    <source>
        <dbReference type="Pfam" id="PF08245"/>
    </source>
</evidence>
<evidence type="ECO:0000313" key="14">
    <source>
        <dbReference type="EMBL" id="KAG5386178.1"/>
    </source>
</evidence>
<feature type="repeat" description="Solcar" evidence="12">
    <location>
        <begin position="484"/>
        <end position="575"/>
    </location>
</feature>
<keyword evidence="7" id="KW-0677">Repeat</keyword>
<evidence type="ECO:0000256" key="8">
    <source>
        <dbReference type="ARBA" id="ARBA00022741"/>
    </source>
</evidence>
<evidence type="ECO:0000256" key="11">
    <source>
        <dbReference type="ARBA" id="ARBA00023136"/>
    </source>
</evidence>
<comment type="similarity">
    <text evidence="2">Belongs to the folylpolyglutamate synthase family.</text>
</comment>
<dbReference type="InterPro" id="IPR018108">
    <property type="entry name" value="MCP_transmembrane"/>
</dbReference>
<dbReference type="Gene3D" id="1.50.40.10">
    <property type="entry name" value="Mitochondrial carrier domain"/>
    <property type="match status" value="1"/>
</dbReference>
<feature type="repeat" description="Solcar" evidence="12">
    <location>
        <begin position="591"/>
        <end position="677"/>
    </location>
</feature>
<dbReference type="InterPro" id="IPR002067">
    <property type="entry name" value="MCP"/>
</dbReference>
<dbReference type="SUPFAM" id="SSF103506">
    <property type="entry name" value="Mitochondrial carrier"/>
    <property type="match status" value="1"/>
</dbReference>
<evidence type="ECO:0000256" key="6">
    <source>
        <dbReference type="ARBA" id="ARBA00022723"/>
    </source>
</evidence>
<sequence>MASEEDEGESSARYQNALDALSSLITKRSLFVNKNQSHRFHLLFHYLKVLELEEAVSQLKIIHVAGTKGKGSTCTFSESILRGYGLRTGLFTSPHLIDVRERFRLNGIEISQEKFVDYFWCCFHKLKEKSSNEIPMPTYFCFLALLAFKIFSTEQVDVVILEVGLGGRYDATNVIQKPVVCGVTSLGYDHMEILGHTLAEIAAEKAGIFKSGVPAFTVPQPDEAMRVLNEKASKLEKIGIEDKNDDTNGLPEKFISGLSNAYLMGRAMIVPDSELPEEIVFYLDGAHSPESMEACATWFSQQVKERNKKRSEQILLFNCMSVRDPCLLLPRLRTKCIDEGVEFKKAIFVPNMSVYNQVGSWSKIEQRVDDSITWQFGLKRLWDNLARGEAKTTSRSDSKEEERSLVFSSLPLAVDWLRDSARRSQQVRFQWVLYTIFSGGEIEKFQSVKMVMRTEARVSVSSGQSVVGNKASSHRLTQDQRSHIESASQLLAGGIAGAFSKTCTAPLSRLTILFQVQGMHTNAAALKKPSILHEASRILNEEGLKAFWKGNLVTIAHRLPYSSVNFYTYEHYKKFLYMVTGMENHRESISSNVFVHFVAGGLAGITAASATYPLDLVRTRLAAQTKVIYYTGIWHTLRTISTDEGILGLYKGLGTTLVGVGPSIAISFSAYESLRSYWMSNRPHDSPVVVSLACGSLSGIASSTATFPLDLVRRRKQLEGIGGRAVVYKTGLMGTLKRIVKTEGVRGLYRGILPEYYKVVPGVGICFMTYETLKLYFMDLSSKL</sequence>
<dbReference type="Proteomes" id="UP000823674">
    <property type="component" value="Chromosome A09"/>
</dbReference>
<evidence type="ECO:0000256" key="5">
    <source>
        <dbReference type="ARBA" id="ARBA00022692"/>
    </source>
</evidence>
<evidence type="ECO:0000256" key="7">
    <source>
        <dbReference type="ARBA" id="ARBA00022737"/>
    </source>
</evidence>
<keyword evidence="15" id="KW-1185">Reference proteome</keyword>
<organism evidence="14 15">
    <name type="scientific">Brassica rapa subsp. trilocularis</name>
    <dbReference type="NCBI Taxonomy" id="1813537"/>
    <lineage>
        <taxon>Eukaryota</taxon>
        <taxon>Viridiplantae</taxon>
        <taxon>Streptophyta</taxon>
        <taxon>Embryophyta</taxon>
        <taxon>Tracheophyta</taxon>
        <taxon>Spermatophyta</taxon>
        <taxon>Magnoliopsida</taxon>
        <taxon>eudicotyledons</taxon>
        <taxon>Gunneridae</taxon>
        <taxon>Pentapetalae</taxon>
        <taxon>rosids</taxon>
        <taxon>malvids</taxon>
        <taxon>Brassicales</taxon>
        <taxon>Brassicaceae</taxon>
        <taxon>Brassiceae</taxon>
        <taxon>Brassica</taxon>
    </lineage>
</organism>
<keyword evidence="10" id="KW-0460">Magnesium</keyword>
<dbReference type="Pfam" id="PF00153">
    <property type="entry name" value="Mito_carr"/>
    <property type="match status" value="3"/>
</dbReference>
<keyword evidence="4" id="KW-0436">Ligase</keyword>
<feature type="domain" description="Mur ligase central" evidence="13">
    <location>
        <begin position="64"/>
        <end position="246"/>
    </location>
</feature>
<keyword evidence="6" id="KW-0479">Metal-binding</keyword>
<dbReference type="PROSITE" id="PS01012">
    <property type="entry name" value="FOLYLPOLYGLU_SYNT_2"/>
    <property type="match status" value="1"/>
</dbReference>
<dbReference type="Pfam" id="PF08245">
    <property type="entry name" value="Mur_ligase_M"/>
    <property type="match status" value="1"/>
</dbReference>
<accession>A0ABQ7LHY9</accession>
<dbReference type="PRINTS" id="PR00926">
    <property type="entry name" value="MITOCARRIER"/>
</dbReference>
<dbReference type="NCBIfam" id="TIGR01499">
    <property type="entry name" value="folC"/>
    <property type="match status" value="1"/>
</dbReference>
<dbReference type="PROSITE" id="PS01011">
    <property type="entry name" value="FOLYLPOLYGLU_SYNT_1"/>
    <property type="match status" value="1"/>
</dbReference>
<dbReference type="InterPro" id="IPR023395">
    <property type="entry name" value="MCP_dom_sf"/>
</dbReference>
<dbReference type="EMBL" id="JADBGQ010000008">
    <property type="protein sequence ID" value="KAG5386178.1"/>
    <property type="molecule type" value="Genomic_DNA"/>
</dbReference>
<dbReference type="PANTHER" id="PTHR11136:SF15">
    <property type="entry name" value="FOLYLPOLYGLUTAMATE SYNTHASE"/>
    <property type="match status" value="1"/>
</dbReference>
<dbReference type="InterPro" id="IPR018109">
    <property type="entry name" value="Folylpolyglutamate_synth_CS"/>
</dbReference>
<name>A0ABQ7LHY9_BRACM</name>